<protein>
    <submittedName>
        <fullName evidence="1">Uncharacterized protein</fullName>
    </submittedName>
</protein>
<sequence>MFAYRITDEMREHMFDNWSERQLQKMADYEDYTVPELKERLLEFAAFHDFDTLDDFIRPAKVTNTIMQFDGALGSLVDHDRDGLNAPKTPTMGSPRSHISDDFESVFDNSDASLLTTPSSQYTPAKQTTELVPVVVGRRASSTRPVPFRPAFYNFVNIGAGSAVHISNSELSLEFERVPDYLPLAYNHEKRVLHLTGADFSTGMAKADTESLVIFIKGVTYGDHQTGSAVFLHPTSQWNTVTCFDDTVPPPKESATLEALWLALHMISSTSAMDPSLRKVRILCADDDIENALEKHRLCELIQPADRQPLSEINRFWEDITNGVNDERRLDLRLWKVTEETMQPFTDEANCYMYKKNGRDWVKENGKGQDQLKDLSTKYSSPEKLASLKKLASPENSENLASYLALAADAKATLMANLEQNSIQAPPEVLNMGPQAVSRWTAEARARVQQNILHAIVAPEIYRNMGDMARRPSTYEEAQDADSWFRSYEKAAKIMADREQAQWNVDDWVNNQADIRASYYEQDQDMAGGSVQNDDVGETESELVKQVLEMDWE</sequence>
<accession>A0ABR3XT80</accession>
<evidence type="ECO:0000313" key="1">
    <source>
        <dbReference type="EMBL" id="KAL1879203.1"/>
    </source>
</evidence>
<organism evidence="1 2">
    <name type="scientific">Diaporthe australafricana</name>
    <dbReference type="NCBI Taxonomy" id="127596"/>
    <lineage>
        <taxon>Eukaryota</taxon>
        <taxon>Fungi</taxon>
        <taxon>Dikarya</taxon>
        <taxon>Ascomycota</taxon>
        <taxon>Pezizomycotina</taxon>
        <taxon>Sordariomycetes</taxon>
        <taxon>Sordariomycetidae</taxon>
        <taxon>Diaporthales</taxon>
        <taxon>Diaporthaceae</taxon>
        <taxon>Diaporthe</taxon>
    </lineage>
</organism>
<name>A0ABR3XT80_9PEZI</name>
<comment type="caution">
    <text evidence="1">The sequence shown here is derived from an EMBL/GenBank/DDBJ whole genome shotgun (WGS) entry which is preliminary data.</text>
</comment>
<proteinExistence type="predicted"/>
<keyword evidence="2" id="KW-1185">Reference proteome</keyword>
<dbReference type="Proteomes" id="UP001583177">
    <property type="component" value="Unassembled WGS sequence"/>
</dbReference>
<reference evidence="1 2" key="1">
    <citation type="journal article" date="2024" name="IMA Fungus">
        <title>IMA Genome - F19 : A genome assembly and annotation guide to empower mycologists, including annotated draft genome sequences of Ceratocystis pirilliformis, Diaporthe australafricana, Fusarium ophioides, Paecilomyces lecythidis, and Sporothrix stenoceras.</title>
        <authorList>
            <person name="Aylward J."/>
            <person name="Wilson A.M."/>
            <person name="Visagie C.M."/>
            <person name="Spraker J."/>
            <person name="Barnes I."/>
            <person name="Buitendag C."/>
            <person name="Ceriani C."/>
            <person name="Del Mar Angel L."/>
            <person name="du Plessis D."/>
            <person name="Fuchs T."/>
            <person name="Gasser K."/>
            <person name="Kramer D."/>
            <person name="Li W."/>
            <person name="Munsamy K."/>
            <person name="Piso A."/>
            <person name="Price J.L."/>
            <person name="Sonnekus B."/>
            <person name="Thomas C."/>
            <person name="van der Nest A."/>
            <person name="van Dijk A."/>
            <person name="van Heerden A."/>
            <person name="van Vuuren N."/>
            <person name="Yilmaz N."/>
            <person name="Duong T.A."/>
            <person name="van der Merwe N.A."/>
            <person name="Wingfield M.J."/>
            <person name="Wingfield B.D."/>
        </authorList>
    </citation>
    <scope>NUCLEOTIDE SEQUENCE [LARGE SCALE GENOMIC DNA]</scope>
    <source>
        <strain evidence="1 2">CMW 18300</strain>
    </source>
</reference>
<gene>
    <name evidence="1" type="ORF">Daus18300_001782</name>
</gene>
<dbReference type="EMBL" id="JAWRVE010000010">
    <property type="protein sequence ID" value="KAL1879203.1"/>
    <property type="molecule type" value="Genomic_DNA"/>
</dbReference>
<evidence type="ECO:0000313" key="2">
    <source>
        <dbReference type="Proteomes" id="UP001583177"/>
    </source>
</evidence>